<sequence>MLNRMTNYKMFNMTEFHHSTWNVIFITAAAILISYITIVTRLRYHRRAKIEAPFGPGKRKLSSMTVKEAHSIITELQELEFPYAFSKARKIALLKVSLIWCLQQQAGGIPTMSKLFAVTGQNNKRNAGKRSVDTEILLTRVSISAQRF</sequence>
<dbReference type="OrthoDB" id="545169at2759"/>
<name>A0A9W9W6K6_9EURO</name>
<organism evidence="2 3">
    <name type="scientific">Penicillium cosmopolitanum</name>
    <dbReference type="NCBI Taxonomy" id="1131564"/>
    <lineage>
        <taxon>Eukaryota</taxon>
        <taxon>Fungi</taxon>
        <taxon>Dikarya</taxon>
        <taxon>Ascomycota</taxon>
        <taxon>Pezizomycotina</taxon>
        <taxon>Eurotiomycetes</taxon>
        <taxon>Eurotiomycetidae</taxon>
        <taxon>Eurotiales</taxon>
        <taxon>Aspergillaceae</taxon>
        <taxon>Penicillium</taxon>
    </lineage>
</organism>
<keyword evidence="1" id="KW-0472">Membrane</keyword>
<keyword evidence="1" id="KW-0812">Transmembrane</keyword>
<dbReference type="GO" id="GO:0016491">
    <property type="term" value="F:oxidoreductase activity"/>
    <property type="evidence" value="ECO:0007669"/>
    <property type="project" value="InterPro"/>
</dbReference>
<protein>
    <submittedName>
        <fullName evidence="2">Uncharacterized protein</fullName>
    </submittedName>
</protein>
<accession>A0A9W9W6K6</accession>
<dbReference type="GeneID" id="81367888"/>
<evidence type="ECO:0000256" key="1">
    <source>
        <dbReference type="SAM" id="Phobius"/>
    </source>
</evidence>
<dbReference type="PANTHER" id="PTHR36124:SF4">
    <property type="entry name" value="ER-BOUND OXYGENASE MPAB_MPAB'_RUBBER OXYGENASE CATALYTIC DOMAIN-CONTAINING PROTEIN"/>
    <property type="match status" value="1"/>
</dbReference>
<proteinExistence type="predicted"/>
<comment type="caution">
    <text evidence="2">The sequence shown here is derived from an EMBL/GenBank/DDBJ whole genome shotgun (WGS) entry which is preliminary data.</text>
</comment>
<keyword evidence="1" id="KW-1133">Transmembrane helix</keyword>
<reference evidence="2" key="2">
    <citation type="journal article" date="2023" name="IMA Fungus">
        <title>Comparative genomic study of the Penicillium genus elucidates a diverse pangenome and 15 lateral gene transfer events.</title>
        <authorList>
            <person name="Petersen C."/>
            <person name="Sorensen T."/>
            <person name="Nielsen M.R."/>
            <person name="Sondergaard T.E."/>
            <person name="Sorensen J.L."/>
            <person name="Fitzpatrick D.A."/>
            <person name="Frisvad J.C."/>
            <person name="Nielsen K.L."/>
        </authorList>
    </citation>
    <scope>NUCLEOTIDE SEQUENCE</scope>
    <source>
        <strain evidence="2">IBT 29677</strain>
    </source>
</reference>
<dbReference type="EMBL" id="JAPZBU010000005">
    <property type="protein sequence ID" value="KAJ5404400.1"/>
    <property type="molecule type" value="Genomic_DNA"/>
</dbReference>
<dbReference type="PANTHER" id="PTHR36124">
    <property type="match status" value="1"/>
</dbReference>
<evidence type="ECO:0000313" key="3">
    <source>
        <dbReference type="Proteomes" id="UP001147747"/>
    </source>
</evidence>
<evidence type="ECO:0000313" key="2">
    <source>
        <dbReference type="EMBL" id="KAJ5404400.1"/>
    </source>
</evidence>
<dbReference type="InterPro" id="IPR046366">
    <property type="entry name" value="MPAB"/>
</dbReference>
<reference evidence="2" key="1">
    <citation type="submission" date="2022-12" db="EMBL/GenBank/DDBJ databases">
        <authorList>
            <person name="Petersen C."/>
        </authorList>
    </citation>
    <scope>NUCLEOTIDE SEQUENCE</scope>
    <source>
        <strain evidence="2">IBT 29677</strain>
    </source>
</reference>
<gene>
    <name evidence="2" type="ORF">N7509_004271</name>
</gene>
<dbReference type="RefSeq" id="XP_056491642.1">
    <property type="nucleotide sequence ID" value="XM_056628908.1"/>
</dbReference>
<keyword evidence="3" id="KW-1185">Reference proteome</keyword>
<dbReference type="AlphaFoldDB" id="A0A9W9W6K6"/>
<feature type="transmembrane region" description="Helical" evidence="1">
    <location>
        <begin position="20"/>
        <end position="39"/>
    </location>
</feature>
<dbReference type="Proteomes" id="UP001147747">
    <property type="component" value="Unassembled WGS sequence"/>
</dbReference>